<keyword evidence="1" id="KW-0732">Signal</keyword>
<dbReference type="RefSeq" id="WP_380018619.1">
    <property type="nucleotide sequence ID" value="NZ_JBHSHD010000002.1"/>
</dbReference>
<proteinExistence type="predicted"/>
<sequence>MNPRALLVLFLLFAAPSAFAMRCGNRVVSEGLQDFQVQERCGAPFWTDRYTSVDVIGAYGPVERQRTVQYDVWYYNFGPRQFMRQFLFRDGELIREETLGYGVDEIGSDCNPMRDYGGMTAGELYARCGEPASRRVQEDTIVRRPLPGVERWRDQRREEWVYDFGDARFLRVVNLLNGRVGGSGTIER</sequence>
<accession>A0ABV9QTI9</accession>
<organism evidence="2 3">
    <name type="scientific">Dokdonella ginsengisoli</name>
    <dbReference type="NCBI Taxonomy" id="363846"/>
    <lineage>
        <taxon>Bacteria</taxon>
        <taxon>Pseudomonadati</taxon>
        <taxon>Pseudomonadota</taxon>
        <taxon>Gammaproteobacteria</taxon>
        <taxon>Lysobacterales</taxon>
        <taxon>Rhodanobacteraceae</taxon>
        <taxon>Dokdonella</taxon>
    </lineage>
</organism>
<dbReference type="EMBL" id="JBHSHD010000002">
    <property type="protein sequence ID" value="MFC4818884.1"/>
    <property type="molecule type" value="Genomic_DNA"/>
</dbReference>
<protein>
    <submittedName>
        <fullName evidence="2">DUF2845 domain-containing protein</fullName>
    </submittedName>
</protein>
<evidence type="ECO:0000256" key="1">
    <source>
        <dbReference type="SAM" id="SignalP"/>
    </source>
</evidence>
<dbReference type="Proteomes" id="UP001595886">
    <property type="component" value="Unassembled WGS sequence"/>
</dbReference>
<feature type="signal peptide" evidence="1">
    <location>
        <begin position="1"/>
        <end position="20"/>
    </location>
</feature>
<name>A0ABV9QTI9_9GAMM</name>
<reference evidence="3" key="1">
    <citation type="journal article" date="2019" name="Int. J. Syst. Evol. Microbiol.">
        <title>The Global Catalogue of Microorganisms (GCM) 10K type strain sequencing project: providing services to taxonomists for standard genome sequencing and annotation.</title>
        <authorList>
            <consortium name="The Broad Institute Genomics Platform"/>
            <consortium name="The Broad Institute Genome Sequencing Center for Infectious Disease"/>
            <person name="Wu L."/>
            <person name="Ma J."/>
        </authorList>
    </citation>
    <scope>NUCLEOTIDE SEQUENCE [LARGE SCALE GENOMIC DNA]</scope>
    <source>
        <strain evidence="3">CCUG 30340</strain>
    </source>
</reference>
<evidence type="ECO:0000313" key="3">
    <source>
        <dbReference type="Proteomes" id="UP001595886"/>
    </source>
</evidence>
<dbReference type="InterPro" id="IPR021268">
    <property type="entry name" value="DUF2845"/>
</dbReference>
<gene>
    <name evidence="2" type="ORF">ACFO6Q_01030</name>
</gene>
<comment type="caution">
    <text evidence="2">The sequence shown here is derived from an EMBL/GenBank/DDBJ whole genome shotgun (WGS) entry which is preliminary data.</text>
</comment>
<keyword evidence="3" id="KW-1185">Reference proteome</keyword>
<feature type="chain" id="PRO_5046438765" evidence="1">
    <location>
        <begin position="21"/>
        <end position="188"/>
    </location>
</feature>
<evidence type="ECO:0000313" key="2">
    <source>
        <dbReference type="EMBL" id="MFC4818884.1"/>
    </source>
</evidence>
<dbReference type="Pfam" id="PF11006">
    <property type="entry name" value="DUF2845"/>
    <property type="match status" value="2"/>
</dbReference>